<organism evidence="3 4">
    <name type="scientific">Cryobacterium tepidiphilum</name>
    <dbReference type="NCBI Taxonomy" id="2486026"/>
    <lineage>
        <taxon>Bacteria</taxon>
        <taxon>Bacillati</taxon>
        <taxon>Actinomycetota</taxon>
        <taxon>Actinomycetes</taxon>
        <taxon>Micrococcales</taxon>
        <taxon>Microbacteriaceae</taxon>
        <taxon>Cryobacterium</taxon>
    </lineage>
</organism>
<accession>A0A3M8LPK1</accession>
<dbReference type="EMBL" id="RDSR01000003">
    <property type="protein sequence ID" value="RNE66782.1"/>
    <property type="molecule type" value="Genomic_DNA"/>
</dbReference>
<dbReference type="Gene3D" id="3.40.50.880">
    <property type="match status" value="1"/>
</dbReference>
<evidence type="ECO:0000256" key="1">
    <source>
        <dbReference type="SAM" id="MobiDB-lite"/>
    </source>
</evidence>
<feature type="region of interest" description="Disordered" evidence="1">
    <location>
        <begin position="1"/>
        <end position="31"/>
    </location>
</feature>
<dbReference type="PANTHER" id="PTHR43130">
    <property type="entry name" value="ARAC-FAMILY TRANSCRIPTIONAL REGULATOR"/>
    <property type="match status" value="1"/>
</dbReference>
<keyword evidence="4" id="KW-1185">Reference proteome</keyword>
<dbReference type="Pfam" id="PF01965">
    <property type="entry name" value="DJ-1_PfpI"/>
    <property type="match status" value="1"/>
</dbReference>
<feature type="domain" description="DJ-1/PfpI" evidence="2">
    <location>
        <begin position="102"/>
        <end position="263"/>
    </location>
</feature>
<dbReference type="InterPro" id="IPR029062">
    <property type="entry name" value="Class_I_gatase-like"/>
</dbReference>
<gene>
    <name evidence="3" type="ORF">EEJ31_03105</name>
</gene>
<evidence type="ECO:0000313" key="3">
    <source>
        <dbReference type="EMBL" id="RNE66782.1"/>
    </source>
</evidence>
<reference evidence="3 4" key="1">
    <citation type="submission" date="2018-11" db="EMBL/GenBank/DDBJ databases">
        <title>Cryobacterium sp. nov., isolated from rhizosphere soil of lettuce.</title>
        <authorList>
            <person name="Wang Y."/>
        </authorList>
    </citation>
    <scope>NUCLEOTIDE SEQUENCE [LARGE SCALE GENOMIC DNA]</scope>
    <source>
        <strain evidence="3 4">NEAU-85</strain>
    </source>
</reference>
<dbReference type="GO" id="GO:0006355">
    <property type="term" value="P:regulation of DNA-templated transcription"/>
    <property type="evidence" value="ECO:0007669"/>
    <property type="project" value="TreeGrafter"/>
</dbReference>
<comment type="caution">
    <text evidence="3">The sequence shown here is derived from an EMBL/GenBank/DDBJ whole genome shotgun (WGS) entry which is preliminary data.</text>
</comment>
<evidence type="ECO:0000313" key="4">
    <source>
        <dbReference type="Proteomes" id="UP000279859"/>
    </source>
</evidence>
<evidence type="ECO:0000259" key="2">
    <source>
        <dbReference type="Pfam" id="PF01965"/>
    </source>
</evidence>
<dbReference type="InterPro" id="IPR002818">
    <property type="entry name" value="DJ-1/PfpI"/>
</dbReference>
<sequence length="293" mass="31417">MTSCGRPGSLPDVGRIGRQTRSRRRSSRSPGWYSKACRTATWRLASSSARERWTSTCATCSRSWASVPGAACCRSTWTPCDLNPAIPPVRRARRGCQHRTVQIAVLIFDQVTALEAVVPYEVLSRLPLAQVTFVNERIGQVRCDTGRLALTADAVLDELPHPDVIVVPGGAGRHRHMGNGSVHRWLRSASHTATWVFGVGEGSLILAAAGVLHGRGVATSHDCLREEIERLGALPVQARAHIDGICATAADAASAVDLALEVARRTAGTEATDRIRDQLASLPTVIPAAGDRN</sequence>
<proteinExistence type="predicted"/>
<name>A0A3M8LPK1_9MICO</name>
<dbReference type="InterPro" id="IPR052158">
    <property type="entry name" value="INH-QAR"/>
</dbReference>
<feature type="compositionally biased region" description="Basic residues" evidence="1">
    <location>
        <begin position="18"/>
        <end position="27"/>
    </location>
</feature>
<dbReference type="Proteomes" id="UP000279859">
    <property type="component" value="Unassembled WGS sequence"/>
</dbReference>
<dbReference type="SUPFAM" id="SSF52317">
    <property type="entry name" value="Class I glutamine amidotransferase-like"/>
    <property type="match status" value="1"/>
</dbReference>
<protein>
    <recommendedName>
        <fullName evidence="2">DJ-1/PfpI domain-containing protein</fullName>
    </recommendedName>
</protein>
<dbReference type="AlphaFoldDB" id="A0A3M8LPK1"/>
<dbReference type="PANTHER" id="PTHR43130:SF2">
    <property type="entry name" value="DJ-1_PFPI DOMAIN-CONTAINING PROTEIN"/>
    <property type="match status" value="1"/>
</dbReference>